<dbReference type="AlphaFoldDB" id="A0A1H6USX5"/>
<feature type="transmembrane region" description="Helical" evidence="1">
    <location>
        <begin position="21"/>
        <end position="40"/>
    </location>
</feature>
<proteinExistence type="predicted"/>
<keyword evidence="1" id="KW-0472">Membrane</keyword>
<feature type="transmembrane region" description="Helical" evidence="1">
    <location>
        <begin position="107"/>
        <end position="127"/>
    </location>
</feature>
<accession>A0A1H6USX5</accession>
<sequence>MADTASTAVPARRRILHAGSIGMIVGGLLALVGSLLPWVITPFGSLSGVAGPGLWTLSVAFLAIAGALLPYRRVAIAHSLIPGLVVAVIVGWQVARLISLSASTGSWGQLMPGIGLVMAAGGAVVLIRTGMRLISLR</sequence>
<reference evidence="3" key="1">
    <citation type="submission" date="2016-10" db="EMBL/GenBank/DDBJ databases">
        <authorList>
            <person name="Varghese N."/>
            <person name="Submissions S."/>
        </authorList>
    </citation>
    <scope>NUCLEOTIDE SEQUENCE [LARGE SCALE GENOMIC DNA]</scope>
    <source>
        <strain evidence="3">CGMCC 4.7038</strain>
    </source>
</reference>
<gene>
    <name evidence="2" type="ORF">SAMN05443287_102354</name>
</gene>
<evidence type="ECO:0000313" key="3">
    <source>
        <dbReference type="Proteomes" id="UP000198707"/>
    </source>
</evidence>
<keyword evidence="1" id="KW-0812">Transmembrane</keyword>
<organism evidence="2 3">
    <name type="scientific">Micromonospora phaseoli</name>
    <dbReference type="NCBI Taxonomy" id="1144548"/>
    <lineage>
        <taxon>Bacteria</taxon>
        <taxon>Bacillati</taxon>
        <taxon>Actinomycetota</taxon>
        <taxon>Actinomycetes</taxon>
        <taxon>Micromonosporales</taxon>
        <taxon>Micromonosporaceae</taxon>
        <taxon>Micromonospora</taxon>
    </lineage>
</organism>
<evidence type="ECO:0000256" key="1">
    <source>
        <dbReference type="SAM" id="Phobius"/>
    </source>
</evidence>
<evidence type="ECO:0008006" key="4">
    <source>
        <dbReference type="Google" id="ProtNLM"/>
    </source>
</evidence>
<feature type="transmembrane region" description="Helical" evidence="1">
    <location>
        <begin position="52"/>
        <end position="69"/>
    </location>
</feature>
<name>A0A1H6USX5_9ACTN</name>
<evidence type="ECO:0000313" key="2">
    <source>
        <dbReference type="EMBL" id="SEI94786.1"/>
    </source>
</evidence>
<feature type="transmembrane region" description="Helical" evidence="1">
    <location>
        <begin position="76"/>
        <end position="95"/>
    </location>
</feature>
<keyword evidence="1" id="KW-1133">Transmembrane helix</keyword>
<dbReference type="EMBL" id="FNYV01000002">
    <property type="protein sequence ID" value="SEI94786.1"/>
    <property type="molecule type" value="Genomic_DNA"/>
</dbReference>
<keyword evidence="3" id="KW-1185">Reference proteome</keyword>
<dbReference type="RefSeq" id="WP_092376505.1">
    <property type="nucleotide sequence ID" value="NZ_BOPI01000017.1"/>
</dbReference>
<dbReference type="Proteomes" id="UP000198707">
    <property type="component" value="Unassembled WGS sequence"/>
</dbReference>
<protein>
    <recommendedName>
        <fullName evidence="4">SPW repeat-containing protein</fullName>
    </recommendedName>
</protein>
<dbReference type="OrthoDB" id="3436724at2"/>